<organism evidence="4 5">
    <name type="scientific">Wickerhamomyces pijperi</name>
    <name type="common">Yeast</name>
    <name type="synonym">Pichia pijperi</name>
    <dbReference type="NCBI Taxonomy" id="599730"/>
    <lineage>
        <taxon>Eukaryota</taxon>
        <taxon>Fungi</taxon>
        <taxon>Dikarya</taxon>
        <taxon>Ascomycota</taxon>
        <taxon>Saccharomycotina</taxon>
        <taxon>Saccharomycetes</taxon>
        <taxon>Phaffomycetales</taxon>
        <taxon>Wickerhamomycetaceae</taxon>
        <taxon>Wickerhamomyces</taxon>
    </lineage>
</organism>
<evidence type="ECO:0000313" key="4">
    <source>
        <dbReference type="EMBL" id="KAH3683303.1"/>
    </source>
</evidence>
<reference evidence="4" key="2">
    <citation type="submission" date="2021-01" db="EMBL/GenBank/DDBJ databases">
        <authorList>
            <person name="Schikora-Tamarit M.A."/>
        </authorList>
    </citation>
    <scope>NUCLEOTIDE SEQUENCE</scope>
    <source>
        <strain evidence="4">CBS2887</strain>
    </source>
</reference>
<protein>
    <recommendedName>
        <fullName evidence="6">60S ribosomal protein L21-A</fullName>
    </recommendedName>
</protein>
<dbReference type="FunFam" id="2.30.30.70:FF:000001">
    <property type="entry name" value="60S ribosomal protein L21"/>
    <property type="match status" value="1"/>
</dbReference>
<keyword evidence="3" id="KW-0687">Ribonucleoprotein</keyword>
<evidence type="ECO:0000256" key="1">
    <source>
        <dbReference type="ARBA" id="ARBA00008427"/>
    </source>
</evidence>
<dbReference type="PROSITE" id="PS01171">
    <property type="entry name" value="RIBOSOMAL_L21E"/>
    <property type="match status" value="1"/>
</dbReference>
<reference evidence="4" key="1">
    <citation type="journal article" date="2021" name="Open Biol.">
        <title>Shared evolutionary footprints suggest mitochondrial oxidative damage underlies multiple complex I losses in fungi.</title>
        <authorList>
            <person name="Schikora-Tamarit M.A."/>
            <person name="Marcet-Houben M."/>
            <person name="Nosek J."/>
            <person name="Gabaldon T."/>
        </authorList>
    </citation>
    <scope>NUCLEOTIDE SEQUENCE</scope>
    <source>
        <strain evidence="4">CBS2887</strain>
    </source>
</reference>
<dbReference type="GO" id="GO:0003735">
    <property type="term" value="F:structural constituent of ribosome"/>
    <property type="evidence" value="ECO:0007669"/>
    <property type="project" value="InterPro"/>
</dbReference>
<dbReference type="Pfam" id="PF01157">
    <property type="entry name" value="Ribosomal_L21e"/>
    <property type="match status" value="1"/>
</dbReference>
<dbReference type="GO" id="GO:0015934">
    <property type="term" value="C:large ribosomal subunit"/>
    <property type="evidence" value="ECO:0007669"/>
    <property type="project" value="UniProtKB-ARBA"/>
</dbReference>
<name>A0A9P8Q3F2_WICPI</name>
<dbReference type="InterPro" id="IPR008991">
    <property type="entry name" value="Translation_prot_SH3-like_sf"/>
</dbReference>
<dbReference type="FunFam" id="6.10.250.3260:FF:000001">
    <property type="entry name" value="60S ribosomal protein L21"/>
    <property type="match status" value="1"/>
</dbReference>
<dbReference type="PANTHER" id="PTHR20981">
    <property type="entry name" value="60S RIBOSOMAL PROTEIN L21"/>
    <property type="match status" value="1"/>
</dbReference>
<evidence type="ECO:0000313" key="5">
    <source>
        <dbReference type="Proteomes" id="UP000774326"/>
    </source>
</evidence>
<dbReference type="GO" id="GO:0006412">
    <property type="term" value="P:translation"/>
    <property type="evidence" value="ECO:0007669"/>
    <property type="project" value="InterPro"/>
</dbReference>
<evidence type="ECO:0000256" key="2">
    <source>
        <dbReference type="ARBA" id="ARBA00022980"/>
    </source>
</evidence>
<evidence type="ECO:0008006" key="6">
    <source>
        <dbReference type="Google" id="ProtNLM"/>
    </source>
</evidence>
<dbReference type="Gene3D" id="2.30.30.70">
    <property type="entry name" value="Ribosomal protein L21"/>
    <property type="match status" value="1"/>
</dbReference>
<dbReference type="EMBL" id="JAEUBG010003191">
    <property type="protein sequence ID" value="KAH3683303.1"/>
    <property type="molecule type" value="Genomic_DNA"/>
</dbReference>
<dbReference type="InterPro" id="IPR018259">
    <property type="entry name" value="Ribosomal_eL21_CS"/>
</dbReference>
<dbReference type="InterPro" id="IPR036948">
    <property type="entry name" value="Ribosomal_eL21_sf"/>
</dbReference>
<proteinExistence type="inferred from homology"/>
<accession>A0A9P8Q3F2</accession>
<gene>
    <name evidence="4" type="ORF">WICPIJ_005719</name>
</gene>
<dbReference type="OrthoDB" id="1539250at2759"/>
<comment type="similarity">
    <text evidence="1">Belongs to the eukaryotic ribosomal protein eL21 family.</text>
</comment>
<dbReference type="Gene3D" id="6.10.250.3260">
    <property type="match status" value="1"/>
</dbReference>
<comment type="caution">
    <text evidence="4">The sequence shown here is derived from an EMBL/GenBank/DDBJ whole genome shotgun (WGS) entry which is preliminary data.</text>
</comment>
<evidence type="ECO:0000256" key="3">
    <source>
        <dbReference type="ARBA" id="ARBA00023274"/>
    </source>
</evidence>
<dbReference type="Proteomes" id="UP000774326">
    <property type="component" value="Unassembled WGS sequence"/>
</dbReference>
<dbReference type="SUPFAM" id="SSF50104">
    <property type="entry name" value="Translation proteins SH3-like domain"/>
    <property type="match status" value="1"/>
</dbReference>
<keyword evidence="2" id="KW-0689">Ribosomal protein</keyword>
<dbReference type="AlphaFoldDB" id="A0A9P8Q3F2"/>
<keyword evidence="5" id="KW-1185">Reference proteome</keyword>
<dbReference type="InterPro" id="IPR001147">
    <property type="entry name" value="Ribosomal_eL21"/>
</dbReference>
<sequence length="156" mass="17877">MAHTKRTRYMFSRDFRKRGTIPLSTYLHTYKKGDIVDIKGNGSIQKGLPHKFYHGMTGIVFDVSRSSVGVIVYKILGHRYIEKRIHVKIEHVKHSDSRKDFLDRVKANQEKKEIAKKTGEKLLLKRQPALPREAHVVGGKGNVPITIGPVPYETFI</sequence>